<protein>
    <submittedName>
        <fullName evidence="2">Uncharacterized protein</fullName>
    </submittedName>
</protein>
<feature type="transmembrane region" description="Helical" evidence="1">
    <location>
        <begin position="12"/>
        <end position="33"/>
    </location>
</feature>
<organism evidence="2 3">
    <name type="scientific">Coturnix japonica</name>
    <name type="common">Japanese quail</name>
    <name type="synonym">Coturnix coturnix japonica</name>
    <dbReference type="NCBI Taxonomy" id="93934"/>
    <lineage>
        <taxon>Eukaryota</taxon>
        <taxon>Metazoa</taxon>
        <taxon>Chordata</taxon>
        <taxon>Craniata</taxon>
        <taxon>Vertebrata</taxon>
        <taxon>Euteleostomi</taxon>
        <taxon>Archelosauria</taxon>
        <taxon>Archosauria</taxon>
        <taxon>Dinosauria</taxon>
        <taxon>Saurischia</taxon>
        <taxon>Theropoda</taxon>
        <taxon>Coelurosauria</taxon>
        <taxon>Aves</taxon>
        <taxon>Neognathae</taxon>
        <taxon>Galloanserae</taxon>
        <taxon>Galliformes</taxon>
        <taxon>Phasianidae</taxon>
        <taxon>Perdicinae</taxon>
        <taxon>Coturnix</taxon>
    </lineage>
</organism>
<reference evidence="2" key="2">
    <citation type="submission" date="2025-08" db="UniProtKB">
        <authorList>
            <consortium name="Ensembl"/>
        </authorList>
    </citation>
    <scope>IDENTIFICATION</scope>
</reference>
<reference evidence="2" key="3">
    <citation type="submission" date="2025-09" db="UniProtKB">
        <authorList>
            <consortium name="Ensembl"/>
        </authorList>
    </citation>
    <scope>IDENTIFICATION</scope>
</reference>
<reference evidence="2" key="1">
    <citation type="submission" date="2015-11" db="EMBL/GenBank/DDBJ databases">
        <authorList>
            <consortium name="International Coturnix japonica Genome Analysis Consortium"/>
            <person name="Warren W."/>
            <person name="Burt D.W."/>
            <person name="Antin P.B."/>
            <person name="Lanford R."/>
            <person name="Gros J."/>
            <person name="Wilson R.K."/>
        </authorList>
    </citation>
    <scope>NUCLEOTIDE SEQUENCE [LARGE SCALE GENOMIC DNA]</scope>
</reference>
<dbReference type="Ensembl" id="ENSCJPT00005035755.1">
    <property type="protein sequence ID" value="ENSCJPP00005026413.1"/>
    <property type="gene ID" value="ENSCJPG00005020532.1"/>
</dbReference>
<dbReference type="Proteomes" id="UP000694412">
    <property type="component" value="Chromosome 12"/>
</dbReference>
<evidence type="ECO:0000313" key="2">
    <source>
        <dbReference type="Ensembl" id="ENSCJPP00005026413.1"/>
    </source>
</evidence>
<sequence>WRSQRSSPGHLCSCLLLTVLLLLLNNVFIFLLISQVTRVDCDSSLDFLLCYFHAIIKNLKELFGFLIFC</sequence>
<keyword evidence="1" id="KW-0812">Transmembrane</keyword>
<evidence type="ECO:0000256" key="1">
    <source>
        <dbReference type="SAM" id="Phobius"/>
    </source>
</evidence>
<accession>A0A8C2UBH7</accession>
<dbReference type="AlphaFoldDB" id="A0A8C2UBH7"/>
<keyword evidence="1" id="KW-1133">Transmembrane helix</keyword>
<name>A0A8C2UBH7_COTJA</name>
<keyword evidence="3" id="KW-1185">Reference proteome</keyword>
<evidence type="ECO:0000313" key="3">
    <source>
        <dbReference type="Proteomes" id="UP000694412"/>
    </source>
</evidence>
<proteinExistence type="predicted"/>
<keyword evidence="1" id="KW-0472">Membrane</keyword>